<evidence type="ECO:0000256" key="3">
    <source>
        <dbReference type="ARBA" id="ARBA00022450"/>
    </source>
</evidence>
<dbReference type="Gene3D" id="2.30.38.10">
    <property type="entry name" value="Luciferase, Domain 3"/>
    <property type="match status" value="1"/>
</dbReference>
<dbReference type="PANTHER" id="PTHR45527">
    <property type="entry name" value="NONRIBOSOMAL PEPTIDE SYNTHETASE"/>
    <property type="match status" value="1"/>
</dbReference>
<name>A0ABW5F8B4_9BACL</name>
<keyword evidence="7" id="KW-0511">Multifunctional enzyme</keyword>
<dbReference type="Pfam" id="PF00668">
    <property type="entry name" value="Condensation"/>
    <property type="match status" value="1"/>
</dbReference>
<evidence type="ECO:0000313" key="10">
    <source>
        <dbReference type="Proteomes" id="UP001597448"/>
    </source>
</evidence>
<comment type="caution">
    <text evidence="9">The sequence shown here is derived from an EMBL/GenBank/DDBJ whole genome shotgun (WGS) entry which is preliminary data.</text>
</comment>
<dbReference type="InterPro" id="IPR020845">
    <property type="entry name" value="AMP-binding_CS"/>
</dbReference>
<dbReference type="InterPro" id="IPR020802">
    <property type="entry name" value="TesA-like"/>
</dbReference>
<comment type="similarity">
    <text evidence="2">Belongs to the ATP-dependent AMP-binding enzyme family.</text>
</comment>
<dbReference type="Pfam" id="PF00975">
    <property type="entry name" value="Thioesterase"/>
    <property type="match status" value="1"/>
</dbReference>
<dbReference type="CDD" id="cd12117">
    <property type="entry name" value="A_NRPS_Srf_like"/>
    <property type="match status" value="1"/>
</dbReference>
<dbReference type="InterPro" id="IPR010071">
    <property type="entry name" value="AA_adenyl_dom"/>
</dbReference>
<dbReference type="PANTHER" id="PTHR45527:SF1">
    <property type="entry name" value="FATTY ACID SYNTHASE"/>
    <property type="match status" value="1"/>
</dbReference>
<dbReference type="SUPFAM" id="SSF53474">
    <property type="entry name" value="alpha/beta-Hydrolases"/>
    <property type="match status" value="1"/>
</dbReference>
<dbReference type="InterPro" id="IPR009081">
    <property type="entry name" value="PP-bd_ACP"/>
</dbReference>
<keyword evidence="4" id="KW-0597">Phosphoprotein</keyword>
<dbReference type="SMART" id="SM00824">
    <property type="entry name" value="PKS_TE"/>
    <property type="match status" value="1"/>
</dbReference>
<dbReference type="InterPro" id="IPR001242">
    <property type="entry name" value="Condensation_dom"/>
</dbReference>
<dbReference type="Gene3D" id="1.10.1200.10">
    <property type="entry name" value="ACP-like"/>
    <property type="match status" value="1"/>
</dbReference>
<evidence type="ECO:0000256" key="2">
    <source>
        <dbReference type="ARBA" id="ARBA00006432"/>
    </source>
</evidence>
<dbReference type="Pfam" id="PF13193">
    <property type="entry name" value="AMP-binding_C"/>
    <property type="match status" value="1"/>
</dbReference>
<dbReference type="InterPro" id="IPR000873">
    <property type="entry name" value="AMP-dep_synth/lig_dom"/>
</dbReference>
<dbReference type="InterPro" id="IPR025110">
    <property type="entry name" value="AMP-bd_C"/>
</dbReference>
<dbReference type="InterPro" id="IPR001031">
    <property type="entry name" value="Thioesterase"/>
</dbReference>
<dbReference type="InterPro" id="IPR023213">
    <property type="entry name" value="CAT-like_dom_sf"/>
</dbReference>
<dbReference type="Gene3D" id="3.30.300.30">
    <property type="match status" value="1"/>
</dbReference>
<keyword evidence="5" id="KW-0677">Repeat</keyword>
<evidence type="ECO:0000256" key="4">
    <source>
        <dbReference type="ARBA" id="ARBA00022553"/>
    </source>
</evidence>
<dbReference type="CDD" id="cd19531">
    <property type="entry name" value="LCL_NRPS-like"/>
    <property type="match status" value="1"/>
</dbReference>
<proteinExistence type="inferred from homology"/>
<dbReference type="Gene3D" id="3.30.559.10">
    <property type="entry name" value="Chloramphenicol acetyltransferase-like domain"/>
    <property type="match status" value="1"/>
</dbReference>
<keyword evidence="10" id="KW-1185">Reference proteome</keyword>
<protein>
    <submittedName>
        <fullName evidence="9">Amino acid adenylation domain-containing protein</fullName>
    </submittedName>
</protein>
<dbReference type="EMBL" id="JBHUKY010000025">
    <property type="protein sequence ID" value="MFD2411328.1"/>
    <property type="molecule type" value="Genomic_DNA"/>
</dbReference>
<gene>
    <name evidence="9" type="ORF">ACFSX3_15660</name>
</gene>
<dbReference type="SMART" id="SM00823">
    <property type="entry name" value="PKS_PP"/>
    <property type="match status" value="1"/>
</dbReference>
<keyword evidence="6" id="KW-0045">Antibiotic biosynthesis</keyword>
<feature type="domain" description="Carrier" evidence="8">
    <location>
        <begin position="948"/>
        <end position="1023"/>
    </location>
</feature>
<evidence type="ECO:0000256" key="5">
    <source>
        <dbReference type="ARBA" id="ARBA00022737"/>
    </source>
</evidence>
<reference evidence="10" key="1">
    <citation type="journal article" date="2019" name="Int. J. Syst. Evol. Microbiol.">
        <title>The Global Catalogue of Microorganisms (GCM) 10K type strain sequencing project: providing services to taxonomists for standard genome sequencing and annotation.</title>
        <authorList>
            <consortium name="The Broad Institute Genomics Platform"/>
            <consortium name="The Broad Institute Genome Sequencing Center for Infectious Disease"/>
            <person name="Wu L."/>
            <person name="Ma J."/>
        </authorList>
    </citation>
    <scope>NUCLEOTIDE SEQUENCE [LARGE SCALE GENOMIC DNA]</scope>
    <source>
        <strain evidence="10">CCM 8725</strain>
    </source>
</reference>
<evidence type="ECO:0000256" key="7">
    <source>
        <dbReference type="ARBA" id="ARBA00023268"/>
    </source>
</evidence>
<dbReference type="Proteomes" id="UP001597448">
    <property type="component" value="Unassembled WGS sequence"/>
</dbReference>
<dbReference type="RefSeq" id="WP_379256216.1">
    <property type="nucleotide sequence ID" value="NZ_JBHSVQ010000001.1"/>
</dbReference>
<evidence type="ECO:0000256" key="1">
    <source>
        <dbReference type="ARBA" id="ARBA00001957"/>
    </source>
</evidence>
<dbReference type="PROSITE" id="PS50075">
    <property type="entry name" value="CARRIER"/>
    <property type="match status" value="1"/>
</dbReference>
<dbReference type="Gene3D" id="3.40.50.1820">
    <property type="entry name" value="alpha/beta hydrolase"/>
    <property type="match status" value="1"/>
</dbReference>
<evidence type="ECO:0000313" key="9">
    <source>
        <dbReference type="EMBL" id="MFD2411328.1"/>
    </source>
</evidence>
<dbReference type="SUPFAM" id="SSF52777">
    <property type="entry name" value="CoA-dependent acyltransferases"/>
    <property type="match status" value="2"/>
</dbReference>
<dbReference type="InterPro" id="IPR020806">
    <property type="entry name" value="PKS_PP-bd"/>
</dbReference>
<comment type="cofactor">
    <cofactor evidence="1">
        <name>pantetheine 4'-phosphate</name>
        <dbReference type="ChEBI" id="CHEBI:47942"/>
    </cofactor>
</comment>
<dbReference type="Pfam" id="PF00501">
    <property type="entry name" value="AMP-binding"/>
    <property type="match status" value="1"/>
</dbReference>
<dbReference type="SUPFAM" id="SSF56801">
    <property type="entry name" value="Acetyl-CoA synthetase-like"/>
    <property type="match status" value="1"/>
</dbReference>
<organism evidence="9 10">
    <name type="scientific">Paenibacillus rhizoplanae</name>
    <dbReference type="NCBI Taxonomy" id="1917181"/>
    <lineage>
        <taxon>Bacteria</taxon>
        <taxon>Bacillati</taxon>
        <taxon>Bacillota</taxon>
        <taxon>Bacilli</taxon>
        <taxon>Bacillales</taxon>
        <taxon>Paenibacillaceae</taxon>
        <taxon>Paenibacillus</taxon>
    </lineage>
</organism>
<dbReference type="Gene3D" id="3.40.50.980">
    <property type="match status" value="2"/>
</dbReference>
<dbReference type="InterPro" id="IPR036736">
    <property type="entry name" value="ACP-like_sf"/>
</dbReference>
<dbReference type="SUPFAM" id="SSF47336">
    <property type="entry name" value="ACP-like"/>
    <property type="match status" value="1"/>
</dbReference>
<accession>A0ABW5F8B4</accession>
<keyword evidence="3" id="KW-0596">Phosphopantetheine</keyword>
<sequence>MEYQMYETSSAQKRLFLINGMLGSNIIYNMPCCRRIEGALNIERLKEALQTLVHRHEGLRTSFVLNDGEVLQRVDHTLTAALSIRDYGTQLVDGYMEAFLRPFTLEQAPLWRAELIRLGQDSHLLLFDIHHIIADAVTIEIIFAELMASYQGQELAPLEFQYVDYAIWHNDQLKEVNIQRQEEFWLSQFADGVPVLDLPFSRNGQRANYEGRCVSLAIPPELAVLFRLLCLRYNVTPYILMVAVYGVLLAKYTGQDDLVIGTPVAGRTHAEFEGIVGMFVNTLALRYKPAGNKKFSDYLDEVADHTFMALENQDYPFEMLVEKINPERINGRNPLFDVCFSLENRQSASERPLQGLGFEPHAFENRIAKFDLSLFAYMTDDEIIMEFEYRRSCFREDEVHRMLRHFSRILESVCADPDLPISRLEMLTEEEGQQILVEFNTSRQEYPQEHTIHRLFELQAERSPDRIAVQYGEVRLTYRELNKQANQLARVLIDKGVGRNQIVCVLAHTSPDTIVAILAILKAGAAYLAIDPEYPSDRIAYLLEDSKARICLLSQERDDDIPVSGILFLPVMASGSLSADNLLPRARPDDLMYVIYTSGSTGTPKGVLLEHRNLARIVMDAGELVVNPEDRVLQTCSLAFDVSVYEIWGTLVKGATLCLLRKEELLDTEALRRRMNQYGITVSWFTAPLLHQLVDMDVTVFTGLRCIITGGESLSPRHIRLLLDSQPGLTLLNGYGPSESTIYTSFQKVTEVDGDNISIGKPVPNTRVYILDKEDMLQPVGLPGELCIGGDGLARGYLGQPELTAEKFGRDPFTPGGRMYRSGDRVRWLPGGMLEYLGRFDHQVKIRGYRVELGEIVVQMTKQEGVREAVVTVQKDASGAKSLCAYVVGSLPVELLRKQLAKTLPEYMMPSYLIPVESLPLNTNGKVDRKALPAPETALSRNSVDVQATLSPLEQLLQVIWSGLLGAAKVGLDDNFFAVGGHSLLAASLVWEINTRLNVKASLADIFNYPTIRELGARISELESHLLLRETTLALGNGYGSCLEQPASPAKCILLKQGEDENRQLFFIHDGSGGVGAYRELADRLDGWTCRGISLDLSADLAGKLRTIEEAARLYLTQVQAVQPYGPYYLAGWSLGGTIAFEMVRQWEQQHGKVALLALVDTLPPGTHGHDSFEEDILQLESHAPDAQEGITVFPDAAIPLITDFEWLTRRQRLNRLHVIQHWIMLQQTYRPNSSVKSPVILLVPEPFMKGSGKGWKQHCKGELELFGTEGDHYSMMGPEHADAVASVLLHSLNARLTVKHAHPAE</sequence>
<dbReference type="Pfam" id="PF00550">
    <property type="entry name" value="PP-binding"/>
    <property type="match status" value="1"/>
</dbReference>
<evidence type="ECO:0000259" key="8">
    <source>
        <dbReference type="PROSITE" id="PS50075"/>
    </source>
</evidence>
<dbReference type="InterPro" id="IPR045851">
    <property type="entry name" value="AMP-bd_C_sf"/>
</dbReference>
<evidence type="ECO:0000256" key="6">
    <source>
        <dbReference type="ARBA" id="ARBA00023194"/>
    </source>
</evidence>
<dbReference type="InterPro" id="IPR029058">
    <property type="entry name" value="AB_hydrolase_fold"/>
</dbReference>
<dbReference type="Gene3D" id="3.30.559.30">
    <property type="entry name" value="Nonribosomal peptide synthetase, condensation domain"/>
    <property type="match status" value="1"/>
</dbReference>
<dbReference type="NCBIfam" id="TIGR01733">
    <property type="entry name" value="AA-adenyl-dom"/>
    <property type="match status" value="1"/>
</dbReference>
<dbReference type="PROSITE" id="PS00455">
    <property type="entry name" value="AMP_BINDING"/>
    <property type="match status" value="1"/>
</dbReference>